<dbReference type="InParanoid" id="C1E0V9"/>
<dbReference type="PANTHER" id="PTHR21649">
    <property type="entry name" value="CHLOROPHYLL A/B BINDING PROTEIN"/>
    <property type="match status" value="1"/>
</dbReference>
<dbReference type="GO" id="GO:0009535">
    <property type="term" value="C:chloroplast thylakoid membrane"/>
    <property type="evidence" value="ECO:0007669"/>
    <property type="project" value="UniProtKB-SubCell"/>
</dbReference>
<proteinExistence type="inferred from homology"/>
<dbReference type="Pfam" id="PF00504">
    <property type="entry name" value="Chloroa_b-bind"/>
    <property type="match status" value="1"/>
</dbReference>
<feature type="binding site" evidence="6">
    <location>
        <position position="86"/>
    </location>
    <ligand>
        <name>chlorophyll a</name>
        <dbReference type="ChEBI" id="CHEBI:58416"/>
        <label>1</label>
    </ligand>
</feature>
<feature type="binding site" evidence="6">
    <location>
        <position position="205"/>
    </location>
    <ligand>
        <name>chlorophyll a</name>
        <dbReference type="ChEBI" id="CHEBI:58416"/>
        <label>1</label>
    </ligand>
</feature>
<evidence type="ECO:0000313" key="9">
    <source>
        <dbReference type="Proteomes" id="UP000002009"/>
    </source>
</evidence>
<evidence type="ECO:0000256" key="6">
    <source>
        <dbReference type="PIRSR" id="PIRSR601344-1"/>
    </source>
</evidence>
<feature type="binding site" evidence="6">
    <location>
        <position position="128"/>
    </location>
    <ligand>
        <name>chlorophyll a</name>
        <dbReference type="ChEBI" id="CHEBI:58416"/>
        <label>1</label>
    </ligand>
</feature>
<dbReference type="InterPro" id="IPR001344">
    <property type="entry name" value="Chloro_AB-bd_pln"/>
</dbReference>
<feature type="binding site" evidence="6">
    <location>
        <position position="222"/>
    </location>
    <ligand>
        <name>chlorophyll a</name>
        <dbReference type="ChEBI" id="CHEBI:58416"/>
        <label>1</label>
    </ligand>
</feature>
<evidence type="ECO:0000256" key="3">
    <source>
        <dbReference type="ARBA" id="ARBA00022531"/>
    </source>
</evidence>
<dbReference type="GO" id="GO:0009522">
    <property type="term" value="C:photosystem I"/>
    <property type="evidence" value="ECO:0007669"/>
    <property type="project" value="UniProtKB-KW"/>
</dbReference>
<feature type="binding site" evidence="6">
    <location>
        <position position="210"/>
    </location>
    <ligand>
        <name>chlorophyll a</name>
        <dbReference type="ChEBI" id="CHEBI:58416"/>
        <label>1</label>
    </ligand>
</feature>
<evidence type="ECO:0000313" key="8">
    <source>
        <dbReference type="EMBL" id="ACO62071.1"/>
    </source>
</evidence>
<comment type="function">
    <text evidence="7">The light-harvesting complex (LHC) functions as a light receptor, it captures and delivers excitation energy to photosystems with which it is closely associated.</text>
</comment>
<dbReference type="GO" id="GO:0009765">
    <property type="term" value="P:photosynthesis, light harvesting"/>
    <property type="evidence" value="ECO:0007669"/>
    <property type="project" value="InterPro"/>
</dbReference>
<accession>C1E0V9</accession>
<comment type="similarity">
    <text evidence="7">Belongs to the light-harvesting chlorophyll a/b-binding (LHC) protein family.</text>
</comment>
<dbReference type="OMA" id="VANWSAH"/>
<protein>
    <recommendedName>
        <fullName evidence="7">Chlorophyll a-b binding protein, chloroplastic</fullName>
    </recommendedName>
</protein>
<dbReference type="KEGG" id="mis:MICPUN_90184"/>
<evidence type="ECO:0000256" key="4">
    <source>
        <dbReference type="ARBA" id="ARBA00022640"/>
    </source>
</evidence>
<reference evidence="8 9" key="1">
    <citation type="journal article" date="2009" name="Science">
        <title>Green evolution and dynamic adaptations revealed by genomes of the marine picoeukaryotes Micromonas.</title>
        <authorList>
            <person name="Worden A.Z."/>
            <person name="Lee J.H."/>
            <person name="Mock T."/>
            <person name="Rouze P."/>
            <person name="Simmons M.P."/>
            <person name="Aerts A.L."/>
            <person name="Allen A.E."/>
            <person name="Cuvelier M.L."/>
            <person name="Derelle E."/>
            <person name="Everett M.V."/>
            <person name="Foulon E."/>
            <person name="Grimwood J."/>
            <person name="Gundlach H."/>
            <person name="Henrissat B."/>
            <person name="Napoli C."/>
            <person name="McDonald S.M."/>
            <person name="Parker M.S."/>
            <person name="Rombauts S."/>
            <person name="Salamov A."/>
            <person name="Von Dassow P."/>
            <person name="Badger J.H."/>
            <person name="Coutinho P.M."/>
            <person name="Demir E."/>
            <person name="Dubchak I."/>
            <person name="Gentemann C."/>
            <person name="Eikrem W."/>
            <person name="Gready J.E."/>
            <person name="John U."/>
            <person name="Lanier W."/>
            <person name="Lindquist E.A."/>
            <person name="Lucas S."/>
            <person name="Mayer K.F."/>
            <person name="Moreau H."/>
            <person name="Not F."/>
            <person name="Otillar R."/>
            <person name="Panaud O."/>
            <person name="Pangilinan J."/>
            <person name="Paulsen I."/>
            <person name="Piegu B."/>
            <person name="Poliakov A."/>
            <person name="Robbens S."/>
            <person name="Schmutz J."/>
            <person name="Toulza E."/>
            <person name="Wyss T."/>
            <person name="Zelensky A."/>
            <person name="Zhou K."/>
            <person name="Armbrust E.V."/>
            <person name="Bhattacharya D."/>
            <person name="Goodenough U.W."/>
            <person name="Van de Peer Y."/>
            <person name="Grigoriev I.V."/>
        </authorList>
    </citation>
    <scope>NUCLEOTIDE SEQUENCE [LARGE SCALE GENOMIC DNA]</scope>
    <source>
        <strain evidence="9">RCC299 / NOUM17</strain>
    </source>
</reference>
<dbReference type="Gene3D" id="1.10.3460.10">
    <property type="entry name" value="Chlorophyll a/b binding protein domain"/>
    <property type="match status" value="1"/>
</dbReference>
<keyword evidence="5 7" id="KW-0157">Chromophore</keyword>
<keyword evidence="4 7" id="KW-0934">Plastid</keyword>
<feature type="binding site" evidence="6">
    <location>
        <position position="242"/>
    </location>
    <ligand>
        <name>chlorophyll a</name>
        <dbReference type="ChEBI" id="CHEBI:58416"/>
        <label>1</label>
    </ligand>
</feature>
<dbReference type="STRING" id="296587.C1E0V9"/>
<feature type="binding site" evidence="6">
    <location>
        <position position="204"/>
    </location>
    <ligand>
        <name>chlorophyll a</name>
        <dbReference type="ChEBI" id="CHEBI:58416"/>
        <label>1</label>
    </ligand>
</feature>
<feature type="binding site" evidence="6">
    <location>
        <position position="89"/>
    </location>
    <ligand>
        <name>chlorophyll a</name>
        <dbReference type="ChEBI" id="CHEBI:58416"/>
        <label>1</label>
    </ligand>
</feature>
<keyword evidence="1 6" id="KW-0148">Chlorophyll</keyword>
<dbReference type="GO" id="GO:0009523">
    <property type="term" value="C:photosystem II"/>
    <property type="evidence" value="ECO:0007669"/>
    <property type="project" value="UniProtKB-KW"/>
</dbReference>
<evidence type="ECO:0000256" key="2">
    <source>
        <dbReference type="ARBA" id="ARBA00022528"/>
    </source>
</evidence>
<organism evidence="8 9">
    <name type="scientific">Micromonas commoda (strain RCC299 / NOUM17 / CCMP2709)</name>
    <name type="common">Picoplanktonic green alga</name>
    <dbReference type="NCBI Taxonomy" id="296587"/>
    <lineage>
        <taxon>Eukaryota</taxon>
        <taxon>Viridiplantae</taxon>
        <taxon>Chlorophyta</taxon>
        <taxon>Mamiellophyceae</taxon>
        <taxon>Mamiellales</taxon>
        <taxon>Mamiellaceae</taxon>
        <taxon>Micromonas</taxon>
    </lineage>
</organism>
<keyword evidence="7" id="KW-0603">Photosystem I</keyword>
<feature type="binding site" description="axial binding residue" evidence="6">
    <location>
        <position position="91"/>
    </location>
    <ligand>
        <name>chlorophyll b</name>
        <dbReference type="ChEBI" id="CHEBI:61721"/>
        <label>1</label>
    </ligand>
    <ligandPart>
        <name>Mg</name>
        <dbReference type="ChEBI" id="CHEBI:25107"/>
    </ligandPart>
</feature>
<comment type="subcellular location">
    <subcellularLocation>
        <location evidence="7">Plastid</location>
        <location evidence="7">Chloroplast thylakoid membrane</location>
    </subcellularLocation>
</comment>
<dbReference type="SUPFAM" id="SSF103511">
    <property type="entry name" value="Chlorophyll a-b binding protein"/>
    <property type="match status" value="1"/>
</dbReference>
<keyword evidence="9" id="KW-1185">Reference proteome</keyword>
<evidence type="ECO:0000256" key="5">
    <source>
        <dbReference type="ARBA" id="ARBA00022991"/>
    </source>
</evidence>
<dbReference type="InterPro" id="IPR022796">
    <property type="entry name" value="Chloroa_b-bind"/>
</dbReference>
<dbReference type="AlphaFoldDB" id="C1E0V9"/>
<keyword evidence="7" id="KW-0604">Photosystem II</keyword>
<dbReference type="OrthoDB" id="423598at2759"/>
<dbReference type="EMBL" id="CP001324">
    <property type="protein sequence ID" value="ACO62071.1"/>
    <property type="molecule type" value="Genomic_DNA"/>
</dbReference>
<gene>
    <name evidence="8" type="primary">LHCP3</name>
    <name evidence="8" type="ORF">MICPUN_90184</name>
</gene>
<sequence length="259" mass="28258">MALTMSNALVGTGLVAKPAVRSVQARAGLKVFARMTKDRVSLKKDTKLGKSRIEIYPEWGEFPSSERTSPLTSLTYDEYKNNVSTEIIHGRFAMLGVTGAWAQENLTGIPWFMAGQECTFDNCSISYLNQSFTPSYDGALLGLIFLEVLLMGYAEGTRTGLIENPFDDVVAGSVFPGGRFDPLNFSDGKEANFFGDDLDTLKIKELKHCRLAMLAWLGILAQSVSTNPEGTEIGPVANWSAHVADVVHCNVVDRSGCVF</sequence>
<keyword evidence="3 7" id="KW-0602">Photosynthesis</keyword>
<name>C1E0V9_MICCC</name>
<evidence type="ECO:0000256" key="1">
    <source>
        <dbReference type="ARBA" id="ARBA00022494"/>
    </source>
</evidence>
<keyword evidence="2 7" id="KW-0150">Chloroplast</keyword>
<keyword evidence="7" id="KW-0793">Thylakoid</keyword>
<evidence type="ECO:0000256" key="7">
    <source>
        <dbReference type="RuleBase" id="RU363080"/>
    </source>
</evidence>
<dbReference type="GO" id="GO:0016168">
    <property type="term" value="F:chlorophyll binding"/>
    <property type="evidence" value="ECO:0007669"/>
    <property type="project" value="UniProtKB-KW"/>
</dbReference>
<dbReference type="RefSeq" id="XP_002500813.1">
    <property type="nucleotide sequence ID" value="XM_002500767.1"/>
</dbReference>
<dbReference type="Proteomes" id="UP000002009">
    <property type="component" value="Chromosome 3"/>
</dbReference>
<dbReference type="GeneID" id="8242002"/>